<gene>
    <name evidence="2" type="ORF">SteCoe_17083</name>
</gene>
<dbReference type="EMBL" id="MPUH01000347">
    <property type="protein sequence ID" value="OMJ82243.1"/>
    <property type="molecule type" value="Genomic_DNA"/>
</dbReference>
<accession>A0A1R2BZM6</accession>
<keyword evidence="3" id="KW-1185">Reference proteome</keyword>
<reference evidence="2 3" key="1">
    <citation type="submission" date="2016-11" db="EMBL/GenBank/DDBJ databases">
        <title>The macronuclear genome of Stentor coeruleus: a giant cell with tiny introns.</title>
        <authorList>
            <person name="Slabodnick M."/>
            <person name="Ruby J.G."/>
            <person name="Reiff S.B."/>
            <person name="Swart E.C."/>
            <person name="Gosai S."/>
            <person name="Prabakaran S."/>
            <person name="Witkowska E."/>
            <person name="Larue G.E."/>
            <person name="Fisher S."/>
            <person name="Freeman R.M."/>
            <person name="Gunawardena J."/>
            <person name="Chu W."/>
            <person name="Stover N.A."/>
            <person name="Gregory B.D."/>
            <person name="Nowacki M."/>
            <person name="Derisi J."/>
            <person name="Roy S.W."/>
            <person name="Marshall W.F."/>
            <person name="Sood P."/>
        </authorList>
    </citation>
    <scope>NUCLEOTIDE SEQUENCE [LARGE SCALE GENOMIC DNA]</scope>
    <source>
        <strain evidence="2">WM001</strain>
    </source>
</reference>
<evidence type="ECO:0000313" key="2">
    <source>
        <dbReference type="EMBL" id="OMJ82243.1"/>
    </source>
</evidence>
<protein>
    <submittedName>
        <fullName evidence="2">Uncharacterized protein</fullName>
    </submittedName>
</protein>
<name>A0A1R2BZM6_9CILI</name>
<feature type="compositionally biased region" description="Polar residues" evidence="1">
    <location>
        <begin position="74"/>
        <end position="85"/>
    </location>
</feature>
<dbReference type="Proteomes" id="UP000187209">
    <property type="component" value="Unassembled WGS sequence"/>
</dbReference>
<evidence type="ECO:0000256" key="1">
    <source>
        <dbReference type="SAM" id="MobiDB-lite"/>
    </source>
</evidence>
<dbReference type="AlphaFoldDB" id="A0A1R2BZM6"/>
<evidence type="ECO:0000313" key="3">
    <source>
        <dbReference type="Proteomes" id="UP000187209"/>
    </source>
</evidence>
<proteinExistence type="predicted"/>
<organism evidence="2 3">
    <name type="scientific">Stentor coeruleus</name>
    <dbReference type="NCBI Taxonomy" id="5963"/>
    <lineage>
        <taxon>Eukaryota</taxon>
        <taxon>Sar</taxon>
        <taxon>Alveolata</taxon>
        <taxon>Ciliophora</taxon>
        <taxon>Postciliodesmatophora</taxon>
        <taxon>Heterotrichea</taxon>
        <taxon>Heterotrichida</taxon>
        <taxon>Stentoridae</taxon>
        <taxon>Stentor</taxon>
    </lineage>
</organism>
<comment type="caution">
    <text evidence="2">The sequence shown here is derived from an EMBL/GenBank/DDBJ whole genome shotgun (WGS) entry which is preliminary data.</text>
</comment>
<sequence length="195" mass="22544">MKLSCEINSPIVCRSLTPKASITTATSRKNLSYFRQYIPHNFAVSNSILQASKELATIHRQLFSSKPRRLKFRQTNCDQGNLTTDSPDKDSDSEILEPKLEQIPVIHTQKSREDIKAHIRKAQIQTQSTKHTKKKIKIKPMPSWQRHQLFSAKNRTESHIPTAIRSFESYSISSERKEAMKKYDLSSLRIQNSYL</sequence>
<feature type="region of interest" description="Disordered" evidence="1">
    <location>
        <begin position="74"/>
        <end position="93"/>
    </location>
</feature>